<proteinExistence type="predicted"/>
<dbReference type="EMBL" id="UXUI01011126">
    <property type="protein sequence ID" value="VDD95967.1"/>
    <property type="molecule type" value="Genomic_DNA"/>
</dbReference>
<protein>
    <submittedName>
        <fullName evidence="3">DUF295 domain-containing protein</fullName>
    </submittedName>
</protein>
<dbReference type="OrthoDB" id="20729at2759"/>
<evidence type="ECO:0000313" key="2">
    <source>
        <dbReference type="Proteomes" id="UP000274131"/>
    </source>
</evidence>
<sequence length="189" mass="21013">MEGIRQNGVVLREHPLKKGWNVAASRFISFGEEQWQYRIEGQSISFWRGTEMSPSASWRFSEGCEIVDACSMPFADGSRGVVIAVNDFEGSDPVYFLAYYSFARRSVVKKIRIKNQISCIFVVIGNGQESQISELNSGLRNAPHWIAVGTKGGSCYLTHFNINSPSDIDLRISSPVFSTNVSSTTSKLN</sequence>
<dbReference type="AlphaFoldDB" id="A0A0N4VKM2"/>
<accession>A0A0N4VKM2</accession>
<reference evidence="3" key="1">
    <citation type="submission" date="2017-02" db="UniProtKB">
        <authorList>
            <consortium name="WormBaseParasite"/>
        </authorList>
    </citation>
    <scope>IDENTIFICATION</scope>
</reference>
<organism evidence="3">
    <name type="scientific">Enterobius vermicularis</name>
    <name type="common">Human pinworm</name>
    <dbReference type="NCBI Taxonomy" id="51028"/>
    <lineage>
        <taxon>Eukaryota</taxon>
        <taxon>Metazoa</taxon>
        <taxon>Ecdysozoa</taxon>
        <taxon>Nematoda</taxon>
        <taxon>Chromadorea</taxon>
        <taxon>Rhabditida</taxon>
        <taxon>Spirurina</taxon>
        <taxon>Oxyuridomorpha</taxon>
        <taxon>Oxyuroidea</taxon>
        <taxon>Oxyuridae</taxon>
        <taxon>Enterobius</taxon>
    </lineage>
</organism>
<keyword evidence="2" id="KW-1185">Reference proteome</keyword>
<gene>
    <name evidence="1" type="ORF">EVEC_LOCUS10718</name>
</gene>
<dbReference type="WBParaSite" id="EVEC_0001141001-mRNA-1">
    <property type="protein sequence ID" value="EVEC_0001141001-mRNA-1"/>
    <property type="gene ID" value="EVEC_0001141001"/>
</dbReference>
<reference evidence="1 2" key="2">
    <citation type="submission" date="2018-10" db="EMBL/GenBank/DDBJ databases">
        <authorList>
            <consortium name="Pathogen Informatics"/>
        </authorList>
    </citation>
    <scope>NUCLEOTIDE SEQUENCE [LARGE SCALE GENOMIC DNA]</scope>
</reference>
<dbReference type="STRING" id="51028.A0A0N4VKM2"/>
<name>A0A0N4VKM2_ENTVE</name>
<evidence type="ECO:0000313" key="1">
    <source>
        <dbReference type="EMBL" id="VDD95967.1"/>
    </source>
</evidence>
<dbReference type="Proteomes" id="UP000274131">
    <property type="component" value="Unassembled WGS sequence"/>
</dbReference>
<evidence type="ECO:0000313" key="3">
    <source>
        <dbReference type="WBParaSite" id="EVEC_0001141001-mRNA-1"/>
    </source>
</evidence>